<evidence type="ECO:0008006" key="3">
    <source>
        <dbReference type="Google" id="ProtNLM"/>
    </source>
</evidence>
<keyword evidence="2" id="KW-1185">Reference proteome</keyword>
<dbReference type="KEGG" id="vg:26797799"/>
<evidence type="ECO:0000313" key="1">
    <source>
        <dbReference type="EMBL" id="ALA06987.1"/>
    </source>
</evidence>
<protein>
    <recommendedName>
        <fullName evidence="3">Major capsid protein</fullName>
    </recommendedName>
</protein>
<sequence>MTIFNIQHTVENGLIDRVSSLFTVLNDDAPIKRAFDKSQLLGAFVGSGLYTSQGNEPDITGTGQVVRNGGFEAIRVVPRQMVVFNTEALKSELVQSFAEGLEYQRFVGGIGDEVDSSPILSPFVDGVVNGNKENNVIIDPDSFLKAYGSMNKVGVPYIVFNPNIDGASEAVKAFLEIYPNTIVTSPAWLSGTQHMDGIKGFITTTGAMTLGKFTEPKFEISDPDSKNNVTLRYWNEMFGLETFKRATAIVGTPVKPTKTALKKGII</sequence>
<dbReference type="GeneID" id="26797799"/>
<dbReference type="RefSeq" id="YP_009226661.1">
    <property type="nucleotide sequence ID" value="NC_029118.1"/>
</dbReference>
<evidence type="ECO:0000313" key="2">
    <source>
        <dbReference type="Proteomes" id="UP000204630"/>
    </source>
</evidence>
<accession>A0A0N7E0P6</accession>
<reference evidence="1 2" key="1">
    <citation type="journal article" date="2015" name="Appl. Environ. Microbiol.">
        <title>A virulent phage infecting Lactococcus garvieae, with homology to Lactococcus lactis phages.</title>
        <authorList>
            <person name="Eraclio G."/>
            <person name="Tremblay D.M."/>
            <person name="Lacelle-Cote A."/>
            <person name="Labrie S.J."/>
            <person name="Fortina M.G."/>
            <person name="Moineau S."/>
        </authorList>
    </citation>
    <scope>NUCLEOTIDE SEQUENCE [LARGE SCALE GENOMIC DNA]</scope>
</reference>
<organism evidence="1 2">
    <name type="scientific">Lactococcus phage GE1</name>
    <dbReference type="NCBI Taxonomy" id="1698369"/>
    <lineage>
        <taxon>Viruses</taxon>
        <taxon>Duplodnaviria</taxon>
        <taxon>Heunggongvirae</taxon>
        <taxon>Uroviricota</taxon>
        <taxon>Caudoviricetes</taxon>
        <taxon>Chertseyvirus</taxon>
        <taxon>Chertseyvirus GE1</taxon>
    </lineage>
</organism>
<dbReference type="EMBL" id="KT339177">
    <property type="protein sequence ID" value="ALA06987.1"/>
    <property type="molecule type" value="Genomic_DNA"/>
</dbReference>
<dbReference type="Proteomes" id="UP000204630">
    <property type="component" value="Segment"/>
</dbReference>
<name>A0A0N7E0P6_9CAUD</name>
<proteinExistence type="predicted"/>